<dbReference type="InterPro" id="IPR036554">
    <property type="entry name" value="GHMP_kinase_C_sf"/>
</dbReference>
<dbReference type="Gene3D" id="3.30.70.890">
    <property type="entry name" value="GHMP kinase, C-terminal domain"/>
    <property type="match status" value="1"/>
</dbReference>
<gene>
    <name evidence="3" type="ORF">IAA81_01000</name>
</gene>
<evidence type="ECO:0008006" key="5">
    <source>
        <dbReference type="Google" id="ProtNLM"/>
    </source>
</evidence>
<protein>
    <recommendedName>
        <fullName evidence="5">Galactokinase</fullName>
    </recommendedName>
</protein>
<evidence type="ECO:0000313" key="4">
    <source>
        <dbReference type="Proteomes" id="UP000823638"/>
    </source>
</evidence>
<dbReference type="AlphaFoldDB" id="A0A9D9HN56"/>
<sequence length="379" mass="42944">MLEIEKFHKQEYGVLPEITVIHGGSFHILGELCDFLNLPTLSVSVNLPLYLCLSPRKDSGYRFYDPVLQESRRSTFSGLKFKKEDRWANYLKAAIYSFLKYGLDLKGLNVSVFSGIPHNCGIDSGVAMFFCMGFALKNLYVPEMSNENFYSVLREGCDNFMSFHFSSADFCKFMGGREGCFVLTNPKDKSWEKIPVSGDEMIVLTDSGLSFLSSKSEIELRENKCSIAFSKFKKVLPGVSPEDYTPDIISESGVVLSEEERRAVLYIIREIQAVKEGGAALQKSDLAGFSKVINNSHQGLRDLFEISCPEVDWLVRRVQELEGTSCSRLIGRGLRGCTFSMIKKEVFDIYMEKLDEYERIFGFHPAIYRVKTSDSIKII</sequence>
<name>A0A9D9HN56_9SPIR</name>
<evidence type="ECO:0000313" key="3">
    <source>
        <dbReference type="EMBL" id="MBO8456789.1"/>
    </source>
</evidence>
<keyword evidence="1" id="KW-0547">Nucleotide-binding</keyword>
<dbReference type="Gene3D" id="3.30.230.10">
    <property type="match status" value="1"/>
</dbReference>
<dbReference type="InterPro" id="IPR020568">
    <property type="entry name" value="Ribosomal_Su5_D2-typ_SF"/>
</dbReference>
<dbReference type="SUPFAM" id="SSF54211">
    <property type="entry name" value="Ribosomal protein S5 domain 2-like"/>
    <property type="match status" value="1"/>
</dbReference>
<dbReference type="EMBL" id="JADIMM010000018">
    <property type="protein sequence ID" value="MBO8456789.1"/>
    <property type="molecule type" value="Genomic_DNA"/>
</dbReference>
<dbReference type="GO" id="GO:0006012">
    <property type="term" value="P:galactose metabolic process"/>
    <property type="evidence" value="ECO:0007669"/>
    <property type="project" value="TreeGrafter"/>
</dbReference>
<organism evidence="3 4">
    <name type="scientific">Candidatus Gallitreponema excrementavium</name>
    <dbReference type="NCBI Taxonomy" id="2840840"/>
    <lineage>
        <taxon>Bacteria</taxon>
        <taxon>Pseudomonadati</taxon>
        <taxon>Spirochaetota</taxon>
        <taxon>Spirochaetia</taxon>
        <taxon>Spirochaetales</taxon>
        <taxon>Candidatus Gallitreponema</taxon>
    </lineage>
</organism>
<dbReference type="PIRSF" id="PIRSF000530">
    <property type="entry name" value="Galactokinase"/>
    <property type="match status" value="1"/>
</dbReference>
<reference evidence="3" key="1">
    <citation type="submission" date="2020-10" db="EMBL/GenBank/DDBJ databases">
        <authorList>
            <person name="Gilroy R."/>
        </authorList>
    </citation>
    <scope>NUCLEOTIDE SEQUENCE</scope>
    <source>
        <strain evidence="3">10532</strain>
    </source>
</reference>
<dbReference type="GO" id="GO:0004335">
    <property type="term" value="F:galactokinase activity"/>
    <property type="evidence" value="ECO:0007669"/>
    <property type="project" value="TreeGrafter"/>
</dbReference>
<proteinExistence type="predicted"/>
<accession>A0A9D9HN56</accession>
<dbReference type="SUPFAM" id="SSF55060">
    <property type="entry name" value="GHMP Kinase, C-terminal domain"/>
    <property type="match status" value="1"/>
</dbReference>
<dbReference type="Proteomes" id="UP000823638">
    <property type="component" value="Unassembled WGS sequence"/>
</dbReference>
<keyword evidence="2" id="KW-0067">ATP-binding</keyword>
<reference evidence="3" key="2">
    <citation type="journal article" date="2021" name="PeerJ">
        <title>Extensive microbial diversity within the chicken gut microbiome revealed by metagenomics and culture.</title>
        <authorList>
            <person name="Gilroy R."/>
            <person name="Ravi A."/>
            <person name="Getino M."/>
            <person name="Pursley I."/>
            <person name="Horton D.L."/>
            <person name="Alikhan N.F."/>
            <person name="Baker D."/>
            <person name="Gharbi K."/>
            <person name="Hall N."/>
            <person name="Watson M."/>
            <person name="Adriaenssens E.M."/>
            <person name="Foster-Nyarko E."/>
            <person name="Jarju S."/>
            <person name="Secka A."/>
            <person name="Antonio M."/>
            <person name="Oren A."/>
            <person name="Chaudhuri R.R."/>
            <person name="La Ragione R."/>
            <person name="Hildebrand F."/>
            <person name="Pallen M.J."/>
        </authorList>
    </citation>
    <scope>NUCLEOTIDE SEQUENCE</scope>
    <source>
        <strain evidence="3">10532</strain>
    </source>
</reference>
<dbReference type="GO" id="GO:0005524">
    <property type="term" value="F:ATP binding"/>
    <property type="evidence" value="ECO:0007669"/>
    <property type="project" value="UniProtKB-KW"/>
</dbReference>
<dbReference type="InterPro" id="IPR006206">
    <property type="entry name" value="Mevalonate/galactokinase"/>
</dbReference>
<dbReference type="GO" id="GO:0005829">
    <property type="term" value="C:cytosol"/>
    <property type="evidence" value="ECO:0007669"/>
    <property type="project" value="TreeGrafter"/>
</dbReference>
<dbReference type="PRINTS" id="PR00959">
    <property type="entry name" value="MEVGALKINASE"/>
</dbReference>
<dbReference type="InterPro" id="IPR014721">
    <property type="entry name" value="Ribsml_uS5_D2-typ_fold_subgr"/>
</dbReference>
<evidence type="ECO:0000256" key="1">
    <source>
        <dbReference type="ARBA" id="ARBA00022741"/>
    </source>
</evidence>
<comment type="caution">
    <text evidence="3">The sequence shown here is derived from an EMBL/GenBank/DDBJ whole genome shotgun (WGS) entry which is preliminary data.</text>
</comment>
<dbReference type="PANTHER" id="PTHR10457:SF7">
    <property type="entry name" value="GALACTOKINASE-RELATED"/>
    <property type="match status" value="1"/>
</dbReference>
<evidence type="ECO:0000256" key="2">
    <source>
        <dbReference type="ARBA" id="ARBA00022840"/>
    </source>
</evidence>
<dbReference type="PANTHER" id="PTHR10457">
    <property type="entry name" value="MEVALONATE KINASE/GALACTOKINASE"/>
    <property type="match status" value="1"/>
</dbReference>